<dbReference type="Proteomes" id="UP000009319">
    <property type="component" value="Unassembled WGS sequence"/>
</dbReference>
<accession>K0PTC8</accession>
<gene>
    <name evidence="1" type="ORF">BN77_4134</name>
</gene>
<proteinExistence type="predicted"/>
<evidence type="ECO:0000313" key="1">
    <source>
        <dbReference type="EMBL" id="CCM77088.1"/>
    </source>
</evidence>
<name>K0PTC8_9HYPH</name>
<reference evidence="1 2" key="1">
    <citation type="journal article" date="2013" name="Genome Announc.">
        <title>Draft Genome Sequence of Rhizobium mesoamericanum STM3625, a Nitrogen-Fixing Symbiont of Mimosa pudica Isolated in French Guiana (South America).</title>
        <authorList>
            <person name="Moulin L."/>
            <person name="Mornico D."/>
            <person name="Melkonian R."/>
            <person name="Klonowska A."/>
        </authorList>
    </citation>
    <scope>NUCLEOTIDE SEQUENCE [LARGE SCALE GENOMIC DNA]</scope>
    <source>
        <strain evidence="1 2">STM3625</strain>
    </source>
</reference>
<dbReference type="HOGENOM" id="CLU_2024881_0_0_5"/>
<organism evidence="1 2">
    <name type="scientific">Rhizobium mesoamericanum STM3625</name>
    <dbReference type="NCBI Taxonomy" id="1211777"/>
    <lineage>
        <taxon>Bacteria</taxon>
        <taxon>Pseudomonadati</taxon>
        <taxon>Pseudomonadota</taxon>
        <taxon>Alphaproteobacteria</taxon>
        <taxon>Hyphomicrobiales</taxon>
        <taxon>Rhizobiaceae</taxon>
        <taxon>Rhizobium/Agrobacterium group</taxon>
        <taxon>Rhizobium</taxon>
    </lineage>
</organism>
<protein>
    <submittedName>
        <fullName evidence="1">Uncharacterized protein</fullName>
    </submittedName>
</protein>
<dbReference type="RefSeq" id="WP_007534977.1">
    <property type="nucleotide sequence ID" value="NZ_HF536772.1"/>
</dbReference>
<dbReference type="STRING" id="1211777.BN77_4134"/>
<keyword evidence="2" id="KW-1185">Reference proteome</keyword>
<comment type="caution">
    <text evidence="1">The sequence shown here is derived from an EMBL/GenBank/DDBJ whole genome shotgun (WGS) entry which is preliminary data.</text>
</comment>
<evidence type="ECO:0000313" key="2">
    <source>
        <dbReference type="Proteomes" id="UP000009319"/>
    </source>
</evidence>
<sequence length="122" mass="13194">MSSFTPGPWSVNQNAYGAVFVHGGETLTTSVGTEYKELIAGGNSHNTLTLDNARLIAAAPDLLEALKRQADNMAFVLNHMTMPDSHYERFMEELELVRAAISKAEPARQSATTVPQGGKSDE</sequence>
<dbReference type="AlphaFoldDB" id="K0PTC8"/>
<dbReference type="EMBL" id="CANI01000028">
    <property type="protein sequence ID" value="CCM77088.1"/>
    <property type="molecule type" value="Genomic_DNA"/>
</dbReference>